<evidence type="ECO:0000256" key="3">
    <source>
        <dbReference type="ARBA" id="ARBA00022679"/>
    </source>
</evidence>
<dbReference type="EMBL" id="JAZDUA010000063">
    <property type="protein sequence ID" value="KAK7870137.1"/>
    <property type="molecule type" value="Genomic_DNA"/>
</dbReference>
<comment type="caution">
    <text evidence="10">The sequence shown here is derived from an EMBL/GenBank/DDBJ whole genome shotgun (WGS) entry which is preliminary data.</text>
</comment>
<evidence type="ECO:0000256" key="7">
    <source>
        <dbReference type="ARBA" id="ARBA00023136"/>
    </source>
</evidence>
<evidence type="ECO:0000256" key="9">
    <source>
        <dbReference type="RuleBase" id="RU364020"/>
    </source>
</evidence>
<accession>A0AAN9W0Y9</accession>
<protein>
    <recommendedName>
        <fullName evidence="9">Carbohydrate sulfotransferase</fullName>
        <ecNumber evidence="9">2.8.2.-</ecNumber>
    </recommendedName>
</protein>
<keyword evidence="6 9" id="KW-0333">Golgi apparatus</keyword>
<dbReference type="Pfam" id="PF03567">
    <property type="entry name" value="Sulfotransfer_2"/>
    <property type="match status" value="1"/>
</dbReference>
<keyword evidence="7 9" id="KW-0472">Membrane</keyword>
<comment type="similarity">
    <text evidence="2 9">Belongs to the sulfotransferase 2 family.</text>
</comment>
<proteinExistence type="inferred from homology"/>
<keyword evidence="9" id="KW-0119">Carbohydrate metabolism</keyword>
<dbReference type="GO" id="GO:0008146">
    <property type="term" value="F:sulfotransferase activity"/>
    <property type="evidence" value="ECO:0007669"/>
    <property type="project" value="InterPro"/>
</dbReference>
<evidence type="ECO:0000256" key="5">
    <source>
        <dbReference type="ARBA" id="ARBA00022989"/>
    </source>
</evidence>
<comment type="subcellular location">
    <subcellularLocation>
        <location evidence="1 9">Golgi apparatus membrane</location>
        <topology evidence="1 9">Single-pass type II membrane protein</topology>
    </subcellularLocation>
</comment>
<dbReference type="InterPro" id="IPR018011">
    <property type="entry name" value="Carb_sulfotrans_8-10"/>
</dbReference>
<evidence type="ECO:0000313" key="11">
    <source>
        <dbReference type="Proteomes" id="UP001378592"/>
    </source>
</evidence>
<reference evidence="10 11" key="1">
    <citation type="submission" date="2024-03" db="EMBL/GenBank/DDBJ databases">
        <title>The genome assembly and annotation of the cricket Gryllus longicercus Weissman &amp; Gray.</title>
        <authorList>
            <person name="Szrajer S."/>
            <person name="Gray D."/>
            <person name="Ylla G."/>
        </authorList>
    </citation>
    <scope>NUCLEOTIDE SEQUENCE [LARGE SCALE GENOMIC DNA]</scope>
    <source>
        <strain evidence="10">DAG 2021-001</strain>
        <tissue evidence="10">Whole body minus gut</tissue>
    </source>
</reference>
<dbReference type="AlphaFoldDB" id="A0AAN9W0Y9"/>
<organism evidence="10 11">
    <name type="scientific">Gryllus longicercus</name>
    <dbReference type="NCBI Taxonomy" id="2509291"/>
    <lineage>
        <taxon>Eukaryota</taxon>
        <taxon>Metazoa</taxon>
        <taxon>Ecdysozoa</taxon>
        <taxon>Arthropoda</taxon>
        <taxon>Hexapoda</taxon>
        <taxon>Insecta</taxon>
        <taxon>Pterygota</taxon>
        <taxon>Neoptera</taxon>
        <taxon>Polyneoptera</taxon>
        <taxon>Orthoptera</taxon>
        <taxon>Ensifera</taxon>
        <taxon>Gryllidea</taxon>
        <taxon>Grylloidea</taxon>
        <taxon>Gryllidae</taxon>
        <taxon>Gryllinae</taxon>
        <taxon>Gryllus</taxon>
    </lineage>
</organism>
<keyword evidence="5 9" id="KW-1133">Transmembrane helix</keyword>
<name>A0AAN9W0Y9_9ORTH</name>
<dbReference type="PANTHER" id="PTHR12137:SF54">
    <property type="entry name" value="CARBOHYDRATE SULFOTRANSFERASE"/>
    <property type="match status" value="1"/>
</dbReference>
<dbReference type="GO" id="GO:0016051">
    <property type="term" value="P:carbohydrate biosynthetic process"/>
    <property type="evidence" value="ECO:0007669"/>
    <property type="project" value="InterPro"/>
</dbReference>
<keyword evidence="8 9" id="KW-0325">Glycoprotein</keyword>
<dbReference type="PANTHER" id="PTHR12137">
    <property type="entry name" value="CARBOHYDRATE SULFOTRANSFERASE"/>
    <property type="match status" value="1"/>
</dbReference>
<keyword evidence="3 9" id="KW-0808">Transferase</keyword>
<sequence length="354" mass="41898">MRINGQLQKFKLFIGAGIICSFLLILSNVLWKFNSHYFDSKDILITFTDLLNLETFPRKVEGNLVAKNDRRLEIYDNDIEGADIDYFEKNICKGNSFMNYKVSNRNFLVNYPKKLLYCWIHKVASTTVTSLFSSLAGRYVKKNYYREINILAAKSHEELENIIHNTSFIKFLVVRHPFERLVSAFRDRIADNSRFTTQAWLYGPRILAKRRLNYTEMFDTNNGFVLKIIPTFQEFVTWLISTPPTKYDVHWIRYNDHCLPCKIHYNVIIKLESALNGEEGFKNITKLKKLKLFSKHLQETGGGRTTFKISCDYFKNLKLYEIETLYKIYEIDFRIFGYSPISYYKCSKYFKVHN</sequence>
<evidence type="ECO:0000256" key="8">
    <source>
        <dbReference type="ARBA" id="ARBA00023180"/>
    </source>
</evidence>
<evidence type="ECO:0000313" key="10">
    <source>
        <dbReference type="EMBL" id="KAK7870137.1"/>
    </source>
</evidence>
<keyword evidence="9" id="KW-0735">Signal-anchor</keyword>
<dbReference type="GO" id="GO:0000139">
    <property type="term" value="C:Golgi membrane"/>
    <property type="evidence" value="ECO:0007669"/>
    <property type="project" value="UniProtKB-SubCell"/>
</dbReference>
<dbReference type="Proteomes" id="UP001378592">
    <property type="component" value="Unassembled WGS sequence"/>
</dbReference>
<evidence type="ECO:0000256" key="6">
    <source>
        <dbReference type="ARBA" id="ARBA00023034"/>
    </source>
</evidence>
<feature type="transmembrane region" description="Helical" evidence="9">
    <location>
        <begin position="12"/>
        <end position="31"/>
    </location>
</feature>
<evidence type="ECO:0000256" key="1">
    <source>
        <dbReference type="ARBA" id="ARBA00004323"/>
    </source>
</evidence>
<keyword evidence="11" id="KW-1185">Reference proteome</keyword>
<dbReference type="EC" id="2.8.2.-" evidence="9"/>
<dbReference type="InterPro" id="IPR005331">
    <property type="entry name" value="Sulfotransferase"/>
</dbReference>
<evidence type="ECO:0000256" key="4">
    <source>
        <dbReference type="ARBA" id="ARBA00022692"/>
    </source>
</evidence>
<evidence type="ECO:0000256" key="2">
    <source>
        <dbReference type="ARBA" id="ARBA00006339"/>
    </source>
</evidence>
<keyword evidence="4 9" id="KW-0812">Transmembrane</keyword>
<gene>
    <name evidence="10" type="ORF">R5R35_012705</name>
</gene>